<dbReference type="PRINTS" id="PR00301">
    <property type="entry name" value="HEATSHOCK70"/>
</dbReference>
<dbReference type="PROSITE" id="PS01036">
    <property type="entry name" value="HSP70_3"/>
    <property type="match status" value="1"/>
</dbReference>
<keyword evidence="4" id="KW-0346">Stress response</keyword>
<dbReference type="EMBL" id="BLPG01000001">
    <property type="protein sequence ID" value="GFJ93997.1"/>
    <property type="molecule type" value="Genomic_DNA"/>
</dbReference>
<dbReference type="Gene3D" id="3.90.640.10">
    <property type="entry name" value="Actin, Chain A, domain 4"/>
    <property type="match status" value="1"/>
</dbReference>
<feature type="region of interest" description="Disordered" evidence="6">
    <location>
        <begin position="423"/>
        <end position="444"/>
    </location>
</feature>
<dbReference type="Gene3D" id="3.30.420.40">
    <property type="match status" value="2"/>
</dbReference>
<dbReference type="PANTHER" id="PTHR42749">
    <property type="entry name" value="CELL SHAPE-DETERMINING PROTEIN MREB"/>
    <property type="match status" value="1"/>
</dbReference>
<dbReference type="GO" id="GO:0005524">
    <property type="term" value="F:ATP binding"/>
    <property type="evidence" value="ECO:0007669"/>
    <property type="project" value="UniProtKB-KW"/>
</dbReference>
<gene>
    <name evidence="7" type="ORF">Prum_076390</name>
</gene>
<reference evidence="7 8" key="1">
    <citation type="submission" date="2020-03" db="EMBL/GenBank/DDBJ databases">
        <title>Whole genome shotgun sequence of Phytohabitans rumicis NBRC 108638.</title>
        <authorList>
            <person name="Komaki H."/>
            <person name="Tamura T."/>
        </authorList>
    </citation>
    <scope>NUCLEOTIDE SEQUENCE [LARGE SCALE GENOMIC DNA]</scope>
    <source>
        <strain evidence="7 8">NBRC 108638</strain>
    </source>
</reference>
<reference evidence="7 8" key="2">
    <citation type="submission" date="2020-03" db="EMBL/GenBank/DDBJ databases">
        <authorList>
            <person name="Ichikawa N."/>
            <person name="Kimura A."/>
            <person name="Kitahashi Y."/>
            <person name="Uohara A."/>
        </authorList>
    </citation>
    <scope>NUCLEOTIDE SEQUENCE [LARGE SCALE GENOMIC DNA]</scope>
    <source>
        <strain evidence="7 8">NBRC 108638</strain>
    </source>
</reference>
<evidence type="ECO:0008006" key="9">
    <source>
        <dbReference type="Google" id="ProtNLM"/>
    </source>
</evidence>
<evidence type="ECO:0000256" key="5">
    <source>
        <dbReference type="ARBA" id="ARBA00023186"/>
    </source>
</evidence>
<accession>A0A6V8LIW3</accession>
<dbReference type="InterPro" id="IPR043129">
    <property type="entry name" value="ATPase_NBD"/>
</dbReference>
<keyword evidence="8" id="KW-1185">Reference proteome</keyword>
<feature type="compositionally biased region" description="Low complexity" evidence="6">
    <location>
        <begin position="431"/>
        <end position="443"/>
    </location>
</feature>
<evidence type="ECO:0000313" key="8">
    <source>
        <dbReference type="Proteomes" id="UP000482960"/>
    </source>
</evidence>
<protein>
    <recommendedName>
        <fullName evidence="9">Molecular chaperone DnaK</fullName>
    </recommendedName>
</protein>
<dbReference type="SUPFAM" id="SSF53067">
    <property type="entry name" value="Actin-like ATPase domain"/>
    <property type="match status" value="2"/>
</dbReference>
<comment type="similarity">
    <text evidence="1">Belongs to the heat shock protein 70 family.</text>
</comment>
<proteinExistence type="inferred from homology"/>
<name>A0A6V8LIW3_9ACTN</name>
<evidence type="ECO:0000256" key="2">
    <source>
        <dbReference type="ARBA" id="ARBA00022741"/>
    </source>
</evidence>
<evidence type="ECO:0000256" key="1">
    <source>
        <dbReference type="ARBA" id="ARBA00007381"/>
    </source>
</evidence>
<dbReference type="AlphaFoldDB" id="A0A6V8LIW3"/>
<comment type="caution">
    <text evidence="7">The sequence shown here is derived from an EMBL/GenBank/DDBJ whole genome shotgun (WGS) entry which is preliminary data.</text>
</comment>
<sequence>MADERVSNAPVRLAIDFGTSHTVAVVRRDGQQPRSLLFDGSPLLPSCVYAAPGGELHTGRDAERLAQVDPGGFDPHPKRTVDQDVVLLGHHEFAPAALIGAVLGRVARAAAEAGAGPSAPAILTCPADWGRRRRAVLLHGAQQAGIRVEALVDEPVAAGTYCLDILDVAVGQALVVFDFGGGTLDVAAMRREPDGLRVLATGGLDNLGGLDVDAALVGQLGQLLGVRDPALWQRLANPTDAAALRDRRAFWAEVRAAKEMLSRTTSAPVPLPGDVGALHLTREELDRVAGPLVDRAVDETRRLLRDSRIGPDQLAGIFLVGGASRMPLVASKLHARLGVAPAVPEQPELPVAFGALRAAAVPTPPPGPSPEWPVTTRDIGVAPPAGAATRSRRGRIAAGLLAAVTLLAVAPIWWYVSQQSPDDTGSGAWQGPTGTASAGAAPTTPGPGLPAGFVSCADDRLCPTTATCWGGPVIIAGTATAKKIDCAKPHYSETFVAGYLPEEAIGVAFFELQERADIRRLCATSVLLARRRDPATTGTWEWRALPVQLGEYTVVHCIGSRAGEKARTGALFRAGA</sequence>
<keyword evidence="5" id="KW-0143">Chaperone</keyword>
<evidence type="ECO:0000256" key="6">
    <source>
        <dbReference type="SAM" id="MobiDB-lite"/>
    </source>
</evidence>
<dbReference type="InterPro" id="IPR013126">
    <property type="entry name" value="Hsp_70_fam"/>
</dbReference>
<evidence type="ECO:0000313" key="7">
    <source>
        <dbReference type="EMBL" id="GFJ93997.1"/>
    </source>
</evidence>
<dbReference type="Pfam" id="PF00012">
    <property type="entry name" value="HSP70"/>
    <property type="match status" value="1"/>
</dbReference>
<evidence type="ECO:0000256" key="4">
    <source>
        <dbReference type="ARBA" id="ARBA00023016"/>
    </source>
</evidence>
<keyword evidence="2" id="KW-0547">Nucleotide-binding</keyword>
<dbReference type="Proteomes" id="UP000482960">
    <property type="component" value="Unassembled WGS sequence"/>
</dbReference>
<keyword evidence="3" id="KW-0067">ATP-binding</keyword>
<organism evidence="7 8">
    <name type="scientific">Phytohabitans rumicis</name>
    <dbReference type="NCBI Taxonomy" id="1076125"/>
    <lineage>
        <taxon>Bacteria</taxon>
        <taxon>Bacillati</taxon>
        <taxon>Actinomycetota</taxon>
        <taxon>Actinomycetes</taxon>
        <taxon>Micromonosporales</taxon>
        <taxon>Micromonosporaceae</taxon>
    </lineage>
</organism>
<dbReference type="RefSeq" id="WP_173080891.1">
    <property type="nucleotide sequence ID" value="NZ_BAABJB010000001.1"/>
</dbReference>
<dbReference type="InterPro" id="IPR018181">
    <property type="entry name" value="Heat_shock_70_CS"/>
</dbReference>
<dbReference type="GO" id="GO:0140662">
    <property type="term" value="F:ATP-dependent protein folding chaperone"/>
    <property type="evidence" value="ECO:0007669"/>
    <property type="project" value="InterPro"/>
</dbReference>
<evidence type="ECO:0000256" key="3">
    <source>
        <dbReference type="ARBA" id="ARBA00022840"/>
    </source>
</evidence>
<dbReference type="PANTHER" id="PTHR42749:SF1">
    <property type="entry name" value="CELL SHAPE-DETERMINING PROTEIN MREB"/>
    <property type="match status" value="1"/>
</dbReference>